<feature type="domain" description="Sulfatase N-terminal" evidence="7">
    <location>
        <begin position="24"/>
        <end position="333"/>
    </location>
</feature>
<reference evidence="9" key="1">
    <citation type="journal article" date="2019" name="Int. J. Syst. Evol. Microbiol.">
        <title>The Global Catalogue of Microorganisms (GCM) 10K type strain sequencing project: providing services to taxonomists for standard genome sequencing and annotation.</title>
        <authorList>
            <consortium name="The Broad Institute Genomics Platform"/>
            <consortium name="The Broad Institute Genome Sequencing Center for Infectious Disease"/>
            <person name="Wu L."/>
            <person name="Ma J."/>
        </authorList>
    </citation>
    <scope>NUCLEOTIDE SEQUENCE [LARGE SCALE GENOMIC DNA]</scope>
    <source>
        <strain evidence="9">CCUG 60523</strain>
    </source>
</reference>
<evidence type="ECO:0000256" key="6">
    <source>
        <dbReference type="ARBA" id="ARBA00022837"/>
    </source>
</evidence>
<evidence type="ECO:0000256" key="2">
    <source>
        <dbReference type="ARBA" id="ARBA00008779"/>
    </source>
</evidence>
<comment type="cofactor">
    <cofactor evidence="1">
        <name>Ca(2+)</name>
        <dbReference type="ChEBI" id="CHEBI:29108"/>
    </cofactor>
</comment>
<dbReference type="EMBL" id="JBHRZS010000006">
    <property type="protein sequence ID" value="MFC3879879.1"/>
    <property type="molecule type" value="Genomic_DNA"/>
</dbReference>
<comment type="caution">
    <text evidence="8">The sequence shown here is derived from an EMBL/GenBank/DDBJ whole genome shotgun (WGS) entry which is preliminary data.</text>
</comment>
<evidence type="ECO:0000256" key="1">
    <source>
        <dbReference type="ARBA" id="ARBA00001913"/>
    </source>
</evidence>
<dbReference type="Pfam" id="PF00884">
    <property type="entry name" value="Sulfatase"/>
    <property type="match status" value="1"/>
</dbReference>
<dbReference type="SUPFAM" id="SSF53649">
    <property type="entry name" value="Alkaline phosphatase-like"/>
    <property type="match status" value="1"/>
</dbReference>
<protein>
    <submittedName>
        <fullName evidence="8">Sulfatase</fullName>
    </submittedName>
</protein>
<dbReference type="RefSeq" id="WP_377904718.1">
    <property type="nucleotide sequence ID" value="NZ_JBHRZS010000006.1"/>
</dbReference>
<dbReference type="PANTHER" id="PTHR42693:SF42">
    <property type="entry name" value="ARYLSULFATASE G"/>
    <property type="match status" value="1"/>
</dbReference>
<name>A0ABV8ARG4_9BACT</name>
<dbReference type="PANTHER" id="PTHR42693">
    <property type="entry name" value="ARYLSULFATASE FAMILY MEMBER"/>
    <property type="match status" value="1"/>
</dbReference>
<dbReference type="Gene3D" id="3.40.720.10">
    <property type="entry name" value="Alkaline Phosphatase, subunit A"/>
    <property type="match status" value="1"/>
</dbReference>
<evidence type="ECO:0000256" key="4">
    <source>
        <dbReference type="ARBA" id="ARBA00022729"/>
    </source>
</evidence>
<dbReference type="CDD" id="cd16144">
    <property type="entry name" value="ARS_like"/>
    <property type="match status" value="1"/>
</dbReference>
<proteinExistence type="inferred from homology"/>
<keyword evidence="4" id="KW-0732">Signal</keyword>
<organism evidence="8 9">
    <name type="scientific">Algoriphagus namhaensis</name>
    <dbReference type="NCBI Taxonomy" id="915353"/>
    <lineage>
        <taxon>Bacteria</taxon>
        <taxon>Pseudomonadati</taxon>
        <taxon>Bacteroidota</taxon>
        <taxon>Cytophagia</taxon>
        <taxon>Cytophagales</taxon>
        <taxon>Cyclobacteriaceae</taxon>
        <taxon>Algoriphagus</taxon>
    </lineage>
</organism>
<evidence type="ECO:0000256" key="3">
    <source>
        <dbReference type="ARBA" id="ARBA00022723"/>
    </source>
</evidence>
<gene>
    <name evidence="8" type="ORF">ACFOSV_06815</name>
</gene>
<dbReference type="InterPro" id="IPR000917">
    <property type="entry name" value="Sulfatase_N"/>
</dbReference>
<evidence type="ECO:0000313" key="8">
    <source>
        <dbReference type="EMBL" id="MFC3879879.1"/>
    </source>
</evidence>
<evidence type="ECO:0000259" key="7">
    <source>
        <dbReference type="Pfam" id="PF00884"/>
    </source>
</evidence>
<dbReference type="Gene3D" id="3.30.1120.10">
    <property type="match status" value="1"/>
</dbReference>
<dbReference type="InterPro" id="IPR050738">
    <property type="entry name" value="Sulfatase"/>
</dbReference>
<dbReference type="InterPro" id="IPR017850">
    <property type="entry name" value="Alkaline_phosphatase_core_sf"/>
</dbReference>
<sequence>MKRLALLIFIGLCAFEKSLAQERPNIILINIDDMGWKDLGVFGSDYYETPFLDSLAKEGLIFKQAYAAASNCAPSRASMLTGLWNTRHQMYTVSSSERGDAKDRKIIPIKNTLFLDKKFETFPQILQKIGYETIHAGKWHISPDPRDFGFKESIGGGPEGAPRNFYPPYGIRNWEGPEEDYLTDAIMTKTIARMNSVQAPFFLYYSPYAVHTPIQGKPGLAKKYVNKFSSLGQNNADYASMIENLDRNIALLFKSLQEKNQLQNTLIIFTTDHGGLKGITSQPPLRSGKGSYYEGGIRVPFFMVWQDKIKPGVNETSVITQMDLFPTLMDLLGEKSTAELDGESLIPLIFENQTLPPRSLYWHFPIYLQAYAVEDDGIRDPLFRTRPGSVIRQGDWKLHYYFEDQDVELFNLKDDIAEQTDLSNQHPEKVKELMSLLQAWWAKTEAPIPSQPNPEFKSN</sequence>
<keyword evidence="9" id="KW-1185">Reference proteome</keyword>
<accession>A0ABV8ARG4</accession>
<dbReference type="PROSITE" id="PS00149">
    <property type="entry name" value="SULFATASE_2"/>
    <property type="match status" value="1"/>
</dbReference>
<comment type="similarity">
    <text evidence="2">Belongs to the sulfatase family.</text>
</comment>
<dbReference type="Proteomes" id="UP001595805">
    <property type="component" value="Unassembled WGS sequence"/>
</dbReference>
<dbReference type="InterPro" id="IPR024607">
    <property type="entry name" value="Sulfatase_CS"/>
</dbReference>
<evidence type="ECO:0000256" key="5">
    <source>
        <dbReference type="ARBA" id="ARBA00022801"/>
    </source>
</evidence>
<keyword evidence="5" id="KW-0378">Hydrolase</keyword>
<keyword evidence="6" id="KW-0106">Calcium</keyword>
<keyword evidence="3" id="KW-0479">Metal-binding</keyword>
<evidence type="ECO:0000313" key="9">
    <source>
        <dbReference type="Proteomes" id="UP001595805"/>
    </source>
</evidence>